<keyword evidence="3" id="KW-0813">Transport</keyword>
<comment type="subcellular location">
    <subcellularLocation>
        <location evidence="1">Endomembrane system</location>
    </subcellularLocation>
</comment>
<evidence type="ECO:0000256" key="1">
    <source>
        <dbReference type="ARBA" id="ARBA00004308"/>
    </source>
</evidence>
<accession>A0A167RDL1</accession>
<dbReference type="Pfam" id="PF01217">
    <property type="entry name" value="Clat_adaptor_s"/>
    <property type="match status" value="1"/>
</dbReference>
<dbReference type="GO" id="GO:0012505">
    <property type="term" value="C:endomembrane system"/>
    <property type="evidence" value="ECO:0007669"/>
    <property type="project" value="UniProtKB-SubCell"/>
</dbReference>
<dbReference type="InterPro" id="IPR016635">
    <property type="entry name" value="AP_complex_ssu"/>
</dbReference>
<evidence type="ECO:0000256" key="4">
    <source>
        <dbReference type="ARBA" id="ARBA00022927"/>
    </source>
</evidence>
<comment type="similarity">
    <text evidence="2">Belongs to the adaptor complexes small subunit family.</text>
</comment>
<dbReference type="Proteomes" id="UP000076738">
    <property type="component" value="Unassembled WGS sequence"/>
</dbReference>
<name>A0A167RDL1_CALVF</name>
<dbReference type="GO" id="GO:0016192">
    <property type="term" value="P:vesicle-mediated transport"/>
    <property type="evidence" value="ECO:0007669"/>
    <property type="project" value="InterPro"/>
</dbReference>
<evidence type="ECO:0000313" key="7">
    <source>
        <dbReference type="EMBL" id="KZP00798.1"/>
    </source>
</evidence>
<gene>
    <name evidence="7" type="ORF">CALVIDRAFT_533127</name>
</gene>
<proteinExistence type="inferred from homology"/>
<dbReference type="Gene3D" id="3.30.450.60">
    <property type="match status" value="1"/>
</dbReference>
<dbReference type="InterPro" id="IPR011012">
    <property type="entry name" value="Longin-like_dom_sf"/>
</dbReference>
<dbReference type="PANTHER" id="PTHR11753">
    <property type="entry name" value="ADAPTOR COMPLEXES SMALL SUBUNIT FAMILY"/>
    <property type="match status" value="1"/>
</dbReference>
<keyword evidence="4" id="KW-0653">Protein transport</keyword>
<dbReference type="GO" id="GO:0030117">
    <property type="term" value="C:membrane coat"/>
    <property type="evidence" value="ECO:0007669"/>
    <property type="project" value="InterPro"/>
</dbReference>
<evidence type="ECO:0000256" key="3">
    <source>
        <dbReference type="ARBA" id="ARBA00022448"/>
    </source>
</evidence>
<evidence type="ECO:0000256" key="5">
    <source>
        <dbReference type="ARBA" id="ARBA00023136"/>
    </source>
</evidence>
<feature type="non-terminal residue" evidence="7">
    <location>
        <position position="1"/>
    </location>
</feature>
<keyword evidence="8" id="KW-1185">Reference proteome</keyword>
<dbReference type="EMBL" id="KV417268">
    <property type="protein sequence ID" value="KZP00798.1"/>
    <property type="molecule type" value="Genomic_DNA"/>
</dbReference>
<dbReference type="AlphaFoldDB" id="A0A167RDL1"/>
<dbReference type="GO" id="GO:0006886">
    <property type="term" value="P:intracellular protein transport"/>
    <property type="evidence" value="ECO:0007669"/>
    <property type="project" value="InterPro"/>
</dbReference>
<evidence type="ECO:0000256" key="2">
    <source>
        <dbReference type="ARBA" id="ARBA00006972"/>
    </source>
</evidence>
<keyword evidence="5" id="KW-0472">Membrane</keyword>
<feature type="domain" description="AP complex mu/sigma subunit" evidence="6">
    <location>
        <begin position="1"/>
        <end position="157"/>
    </location>
</feature>
<reference evidence="7 8" key="1">
    <citation type="journal article" date="2016" name="Mol. Biol. Evol.">
        <title>Comparative Genomics of Early-Diverging Mushroom-Forming Fungi Provides Insights into the Origins of Lignocellulose Decay Capabilities.</title>
        <authorList>
            <person name="Nagy L.G."/>
            <person name="Riley R."/>
            <person name="Tritt A."/>
            <person name="Adam C."/>
            <person name="Daum C."/>
            <person name="Floudas D."/>
            <person name="Sun H."/>
            <person name="Yadav J.S."/>
            <person name="Pangilinan J."/>
            <person name="Larsson K.H."/>
            <person name="Matsuura K."/>
            <person name="Barry K."/>
            <person name="Labutti K."/>
            <person name="Kuo R."/>
            <person name="Ohm R.A."/>
            <person name="Bhattacharya S.S."/>
            <person name="Shirouzu T."/>
            <person name="Yoshinaga Y."/>
            <person name="Martin F.M."/>
            <person name="Grigoriev I.V."/>
            <person name="Hibbett D.S."/>
        </authorList>
    </citation>
    <scope>NUCLEOTIDE SEQUENCE [LARGE SCALE GENOMIC DNA]</scope>
    <source>
        <strain evidence="7 8">TUFC12733</strain>
    </source>
</reference>
<organism evidence="7 8">
    <name type="scientific">Calocera viscosa (strain TUFC12733)</name>
    <dbReference type="NCBI Taxonomy" id="1330018"/>
    <lineage>
        <taxon>Eukaryota</taxon>
        <taxon>Fungi</taxon>
        <taxon>Dikarya</taxon>
        <taxon>Basidiomycota</taxon>
        <taxon>Agaricomycotina</taxon>
        <taxon>Dacrymycetes</taxon>
        <taxon>Dacrymycetales</taxon>
        <taxon>Dacrymycetaceae</taxon>
        <taxon>Calocera</taxon>
    </lineage>
</organism>
<dbReference type="OrthoDB" id="10261046at2759"/>
<dbReference type="SUPFAM" id="SSF64356">
    <property type="entry name" value="SNARE-like"/>
    <property type="match status" value="1"/>
</dbReference>
<dbReference type="PROSITE" id="PS00989">
    <property type="entry name" value="CLAT_ADAPTOR_S"/>
    <property type="match status" value="1"/>
</dbReference>
<evidence type="ECO:0000259" key="6">
    <source>
        <dbReference type="Pfam" id="PF01217"/>
    </source>
</evidence>
<dbReference type="InterPro" id="IPR022775">
    <property type="entry name" value="AP_mu_sigma_su"/>
</dbReference>
<dbReference type="InterPro" id="IPR000804">
    <property type="entry name" value="Clathrin_sm-chain_CS"/>
</dbReference>
<sequence length="207" mass="22134">MIHAVLIFNNNGLPRLTKYFVPPSQRTHILPKAVFALVSQRAPQLCNFLDVPRPAPAKRGSARAGPGGEKAWENGQQDRVIYRNYATLYFVFVVDEGESELGILDLIQVFVEALDRSFENVCELDLVFHFDEVHAILSEVVQGGVVLETNVDAIHEAAQAAALARRQSFAAANPLALGGGSGASGGGGGMVTPLGWVTGKLLGGKAR</sequence>
<dbReference type="STRING" id="1330018.A0A167RDL1"/>
<protein>
    <submittedName>
        <fullName evidence="7">Adaptor protein complex sigma subunit</fullName>
    </submittedName>
</protein>
<evidence type="ECO:0000313" key="8">
    <source>
        <dbReference type="Proteomes" id="UP000076738"/>
    </source>
</evidence>